<comment type="caution">
    <text evidence="2">The sequence shown here is derived from an EMBL/GenBank/DDBJ whole genome shotgun (WGS) entry which is preliminary data.</text>
</comment>
<dbReference type="Proteomes" id="UP000263517">
    <property type="component" value="Unassembled WGS sequence"/>
</dbReference>
<protein>
    <recommendedName>
        <fullName evidence="1">DUF7281 domain-containing protein</fullName>
    </recommendedName>
</protein>
<dbReference type="Pfam" id="PF23947">
    <property type="entry name" value="DUF7281"/>
    <property type="match status" value="1"/>
</dbReference>
<proteinExistence type="predicted"/>
<dbReference type="AlphaFoldDB" id="A0A350P6M7"/>
<sequence length="249" mass="27591">GVVIGDRISFTHQDRASLREYIIRKTGLDPLGQGHQIPKRRVEAAFVRTDEKGFGLPVFSQLLRVARITSKPINTVHGEAVLPAGSFLSVPATSLNISDEVVVVVENGDLMCSLDRLKWPVSFQDALFVYRGHGQDASELISLIARSSPLKKVGFFDFDPAGLLLGVESKIDFDSLILPAIGVNLADMSLLRLINKTSAFWKQSEQLNQLIRKIPNTLSAPLLKIQENQLAIMQEHMCAHNLALQEWNL</sequence>
<evidence type="ECO:0000313" key="3">
    <source>
        <dbReference type="Proteomes" id="UP000263517"/>
    </source>
</evidence>
<reference evidence="2 3" key="1">
    <citation type="journal article" date="2018" name="Nat. Biotechnol.">
        <title>A standardized bacterial taxonomy based on genome phylogeny substantially revises the tree of life.</title>
        <authorList>
            <person name="Parks D.H."/>
            <person name="Chuvochina M."/>
            <person name="Waite D.W."/>
            <person name="Rinke C."/>
            <person name="Skarshewski A."/>
            <person name="Chaumeil P.A."/>
            <person name="Hugenholtz P."/>
        </authorList>
    </citation>
    <scope>NUCLEOTIDE SEQUENCE [LARGE SCALE GENOMIC DNA]</scope>
    <source>
        <strain evidence="2">UBA11978</strain>
    </source>
</reference>
<evidence type="ECO:0000259" key="1">
    <source>
        <dbReference type="Pfam" id="PF23947"/>
    </source>
</evidence>
<name>A0A350P6M7_9ALTE</name>
<accession>A0A350P6M7</accession>
<feature type="non-terminal residue" evidence="2">
    <location>
        <position position="1"/>
    </location>
</feature>
<organism evidence="2 3">
    <name type="scientific">Alteromonas australica</name>
    <dbReference type="NCBI Taxonomy" id="589873"/>
    <lineage>
        <taxon>Bacteria</taxon>
        <taxon>Pseudomonadati</taxon>
        <taxon>Pseudomonadota</taxon>
        <taxon>Gammaproteobacteria</taxon>
        <taxon>Alteromonadales</taxon>
        <taxon>Alteromonadaceae</taxon>
        <taxon>Alteromonas/Salinimonas group</taxon>
        <taxon>Alteromonas</taxon>
    </lineage>
</organism>
<feature type="domain" description="DUF7281" evidence="1">
    <location>
        <begin position="61"/>
        <end position="245"/>
    </location>
</feature>
<dbReference type="InterPro" id="IPR055705">
    <property type="entry name" value="DUF7281"/>
</dbReference>
<evidence type="ECO:0000313" key="2">
    <source>
        <dbReference type="EMBL" id="HAW76944.1"/>
    </source>
</evidence>
<gene>
    <name evidence="2" type="ORF">DCW74_14570</name>
</gene>
<dbReference type="EMBL" id="DNAN01000513">
    <property type="protein sequence ID" value="HAW76944.1"/>
    <property type="molecule type" value="Genomic_DNA"/>
</dbReference>